<keyword evidence="9" id="KW-0411">Iron-sulfur</keyword>
<evidence type="ECO:0000256" key="1">
    <source>
        <dbReference type="ARBA" id="ARBA00001974"/>
    </source>
</evidence>
<gene>
    <name evidence="13" type="ORF">NYG85_09065</name>
</gene>
<comment type="similarity">
    <text evidence="2">Belongs to the FAD-binding oxidoreductase/transferase type 4 family.</text>
</comment>
<evidence type="ECO:0000259" key="12">
    <source>
        <dbReference type="PROSITE" id="PS51387"/>
    </source>
</evidence>
<evidence type="ECO:0000256" key="2">
    <source>
        <dbReference type="ARBA" id="ARBA00008000"/>
    </source>
</evidence>
<feature type="domain" description="FAD-binding PCMH-type" evidence="12">
    <location>
        <begin position="39"/>
        <end position="267"/>
    </location>
</feature>
<dbReference type="SUPFAM" id="SSF46548">
    <property type="entry name" value="alpha-helical ferredoxin"/>
    <property type="match status" value="1"/>
</dbReference>
<keyword evidence="4" id="KW-0479">Metal-binding</keyword>
<dbReference type="Pfam" id="PF01565">
    <property type="entry name" value="FAD_binding_4"/>
    <property type="match status" value="1"/>
</dbReference>
<dbReference type="InterPro" id="IPR017900">
    <property type="entry name" value="4Fe4S_Fe_S_CS"/>
</dbReference>
<dbReference type="Pfam" id="PF13183">
    <property type="entry name" value="Fer4_8"/>
    <property type="match status" value="1"/>
</dbReference>
<keyword evidence="8" id="KW-0408">Iron</keyword>
<dbReference type="PROSITE" id="PS51379">
    <property type="entry name" value="4FE4S_FER_2"/>
    <property type="match status" value="1"/>
</dbReference>
<evidence type="ECO:0000256" key="8">
    <source>
        <dbReference type="ARBA" id="ARBA00023004"/>
    </source>
</evidence>
<dbReference type="SUPFAM" id="SSF55103">
    <property type="entry name" value="FAD-linked oxidases, C-terminal domain"/>
    <property type="match status" value="1"/>
</dbReference>
<evidence type="ECO:0000256" key="7">
    <source>
        <dbReference type="ARBA" id="ARBA00023002"/>
    </source>
</evidence>
<dbReference type="InterPro" id="IPR004113">
    <property type="entry name" value="FAD-bd_oxidored_4_C"/>
</dbReference>
<comment type="cofactor">
    <cofactor evidence="1">
        <name>FAD</name>
        <dbReference type="ChEBI" id="CHEBI:57692"/>
    </cofactor>
</comment>
<dbReference type="Gene3D" id="3.30.43.10">
    <property type="entry name" value="Uridine Diphospho-n-acetylenolpyruvylglucosamine Reductase, domain 2"/>
    <property type="match status" value="1"/>
</dbReference>
<evidence type="ECO:0000256" key="4">
    <source>
        <dbReference type="ARBA" id="ARBA00022723"/>
    </source>
</evidence>
<sequence length="939" mass="104854">MKWSEDYANFIKEANKICPNRVFESYLLRYAYGIDASCYNYTPRVVVKAVNEDEIISLLKIATKYETPVTFRAAGSSLSGQCSSDKVLIIANDGFKGIKINDDASVIELDCGVIASEANNALKPFSKKIGPDPATITTALIGGILNNNSSGMCCGVAQNSYNTIHSIRAILLDGTIIDTASDESVESFLNTHKHIANGLFKLRDEILADDELVSLIKRKYKIKNTTGYSINSLLDFSDIRDIINHIFVGSEGTLGFVSKVRYFAVDDFKFKGCGLLFYDDLAQASKAVVKLANLGRDVVVAAEMMDYACLNATKEIEGVPSIIKECKEGYTAILIQSESENEAKLNENLERIKAELSDISMPLTPLYSTDEAEFSSWWRIRKGILPIVAGARKQGTTIVTEDICFTIEKFCDGVAYLQELFKKHNFEGVIFGHALSGNLHFNITPDFNDPKEYENFSNLVKDMSNDVPNMGGSAKAEHGTGRMVAPFVEVEWGKKAYAINRAIKNLFDEKRLINPDVIISDDPEIYKKNLKAMPKNLFNIPDNTEIINRCMECGFCEKHCPSKNLTLTPRQRIAVLREISRLLAQNENDKANELLTQYEYYGISTCATCGECFELCPLGINTANIATELRKAISDKTLNTATKIYNNFANVTKIAKFGLNLYGFGSAIIGEKGVSNLTKTIRNFSVNIPFTPPFMPRSNDFKFSDKLGFSDKVVYFSACTNRMFKPNAKMSDKRNIQEVFESVCKKAKFSVIYPKSLEKMCCGKMFVDYENILKTNREFLKSELLNASQNGKYPVVVDHSSCFYQTAKTLENEGLRILDISEFLFEISSRLSFKVLDKSVLIHKLCLLKRAKKADFIEKLAKMCVKKADVIKSFECCGFAGNKGFFTPELNQSSTRDLKFEAQNYDFGVSTSGTCEIGLNAYGGIEFKNIVYLVNEATL</sequence>
<evidence type="ECO:0000313" key="14">
    <source>
        <dbReference type="Proteomes" id="UP001173801"/>
    </source>
</evidence>
<dbReference type="PROSITE" id="PS51387">
    <property type="entry name" value="FAD_PCMH"/>
    <property type="match status" value="1"/>
</dbReference>
<dbReference type="InterPro" id="IPR006094">
    <property type="entry name" value="Oxid_FAD_bind_N"/>
</dbReference>
<organism evidence="13 14">
    <name type="scientific">Campylobacter gastrosuis</name>
    <dbReference type="NCBI Taxonomy" id="2974576"/>
    <lineage>
        <taxon>Bacteria</taxon>
        <taxon>Pseudomonadati</taxon>
        <taxon>Campylobacterota</taxon>
        <taxon>Epsilonproteobacteria</taxon>
        <taxon>Campylobacterales</taxon>
        <taxon>Campylobacteraceae</taxon>
        <taxon>Campylobacter</taxon>
    </lineage>
</organism>
<name>A0ABT7HRH2_9BACT</name>
<dbReference type="EC" id="1.1.2.4" evidence="10"/>
<dbReference type="Proteomes" id="UP001173801">
    <property type="component" value="Unassembled WGS sequence"/>
</dbReference>
<evidence type="ECO:0000256" key="10">
    <source>
        <dbReference type="ARBA" id="ARBA00038897"/>
    </source>
</evidence>
<dbReference type="EMBL" id="JANURM010000014">
    <property type="protein sequence ID" value="MDL0089506.1"/>
    <property type="molecule type" value="Genomic_DNA"/>
</dbReference>
<evidence type="ECO:0000256" key="3">
    <source>
        <dbReference type="ARBA" id="ARBA00022630"/>
    </source>
</evidence>
<dbReference type="InterPro" id="IPR016164">
    <property type="entry name" value="FAD-linked_Oxase-like_C"/>
</dbReference>
<reference evidence="13" key="1">
    <citation type="submission" date="2022-08" db="EMBL/GenBank/DDBJ databases">
        <authorList>
            <person name="Wang H."/>
        </authorList>
    </citation>
    <scope>NUCLEOTIDE SEQUENCE</scope>
    <source>
        <strain evidence="13">PS10</strain>
    </source>
</reference>
<comment type="caution">
    <text evidence="13">The sequence shown here is derived from an EMBL/GenBank/DDBJ whole genome shotgun (WGS) entry which is preliminary data.</text>
</comment>
<dbReference type="SUPFAM" id="SSF56176">
    <property type="entry name" value="FAD-binding/transporter-associated domain-like"/>
    <property type="match status" value="1"/>
</dbReference>
<dbReference type="PANTHER" id="PTHR11748">
    <property type="entry name" value="D-LACTATE DEHYDROGENASE"/>
    <property type="match status" value="1"/>
</dbReference>
<dbReference type="Pfam" id="PF02913">
    <property type="entry name" value="FAD-oxidase_C"/>
    <property type="match status" value="1"/>
</dbReference>
<proteinExistence type="inferred from homology"/>
<evidence type="ECO:0000313" key="13">
    <source>
        <dbReference type="EMBL" id="MDL0089506.1"/>
    </source>
</evidence>
<evidence type="ECO:0000259" key="11">
    <source>
        <dbReference type="PROSITE" id="PS51379"/>
    </source>
</evidence>
<protein>
    <recommendedName>
        <fullName evidence="10">D-lactate dehydrogenase (cytochrome)</fullName>
        <ecNumber evidence="10">1.1.2.4</ecNumber>
    </recommendedName>
</protein>
<evidence type="ECO:0000256" key="6">
    <source>
        <dbReference type="ARBA" id="ARBA00022946"/>
    </source>
</evidence>
<dbReference type="InterPro" id="IPR016167">
    <property type="entry name" value="FAD-bd_PCMH_sub1"/>
</dbReference>
<dbReference type="InterPro" id="IPR016169">
    <property type="entry name" value="FAD-bd_PCMH_sub2"/>
</dbReference>
<dbReference type="Gene3D" id="3.30.70.2190">
    <property type="match status" value="1"/>
</dbReference>
<dbReference type="InterPro" id="IPR036318">
    <property type="entry name" value="FAD-bd_PCMH-like_sf"/>
</dbReference>
<keyword evidence="14" id="KW-1185">Reference proteome</keyword>
<keyword evidence="5" id="KW-0274">FAD</keyword>
<keyword evidence="3" id="KW-0285">Flavoprotein</keyword>
<keyword evidence="6" id="KW-0809">Transit peptide</keyword>
<keyword evidence="7" id="KW-0560">Oxidoreductase</keyword>
<accession>A0ABT7HRH2</accession>
<evidence type="ECO:0000256" key="5">
    <source>
        <dbReference type="ARBA" id="ARBA00022827"/>
    </source>
</evidence>
<dbReference type="InterPro" id="IPR009051">
    <property type="entry name" value="Helical_ferredxn"/>
</dbReference>
<dbReference type="Gene3D" id="1.10.1060.10">
    <property type="entry name" value="Alpha-helical ferredoxin"/>
    <property type="match status" value="1"/>
</dbReference>
<dbReference type="RefSeq" id="WP_284938181.1">
    <property type="nucleotide sequence ID" value="NZ_JANURM010000014.1"/>
</dbReference>
<dbReference type="PANTHER" id="PTHR11748:SF111">
    <property type="entry name" value="D-LACTATE DEHYDROGENASE, MITOCHONDRIAL-RELATED"/>
    <property type="match status" value="1"/>
</dbReference>
<dbReference type="PROSITE" id="PS00198">
    <property type="entry name" value="4FE4S_FER_1"/>
    <property type="match status" value="2"/>
</dbReference>
<dbReference type="InterPro" id="IPR016166">
    <property type="entry name" value="FAD-bd_PCMH"/>
</dbReference>
<dbReference type="InterPro" id="IPR017896">
    <property type="entry name" value="4Fe4S_Fe-S-bd"/>
</dbReference>
<evidence type="ECO:0000256" key="9">
    <source>
        <dbReference type="ARBA" id="ARBA00023014"/>
    </source>
</evidence>
<feature type="domain" description="4Fe-4S ferredoxin-type" evidence="11">
    <location>
        <begin position="539"/>
        <end position="570"/>
    </location>
</feature>
<reference evidence="13" key="2">
    <citation type="journal article" date="2023" name="Microorganisms">
        <title>Isolation and Genomic Characteristics of Cat-Borne Campylobacter felis sp. nov. and Sheep-Borne Campylobacter ovis sp. nov.</title>
        <authorList>
            <person name="Wang H."/>
            <person name="Li Y."/>
            <person name="Gu Y."/>
            <person name="Zhou G."/>
            <person name="Chen X."/>
            <person name="Zhang X."/>
            <person name="Shao Z."/>
            <person name="Zhang J."/>
            <person name="Zhang M."/>
        </authorList>
    </citation>
    <scope>NUCLEOTIDE SEQUENCE</scope>
    <source>
        <strain evidence="13">PS10</strain>
    </source>
</reference>
<dbReference type="Gene3D" id="3.30.70.2740">
    <property type="match status" value="1"/>
</dbReference>
<dbReference type="Gene3D" id="3.30.465.10">
    <property type="match status" value="1"/>
</dbReference>